<evidence type="ECO:0000259" key="9">
    <source>
        <dbReference type="Pfam" id="PF04535"/>
    </source>
</evidence>
<dbReference type="Proteomes" id="UP000823674">
    <property type="component" value="Chromosome A01"/>
</dbReference>
<evidence type="ECO:0000256" key="3">
    <source>
        <dbReference type="ARBA" id="ARBA00011489"/>
    </source>
</evidence>
<keyword evidence="11" id="KW-1185">Reference proteome</keyword>
<keyword evidence="7 8" id="KW-0472">Membrane</keyword>
<feature type="transmembrane region" description="Helical" evidence="8">
    <location>
        <begin position="105"/>
        <end position="124"/>
    </location>
</feature>
<reference evidence="10 11" key="1">
    <citation type="submission" date="2021-03" db="EMBL/GenBank/DDBJ databases">
        <authorList>
            <person name="King G.J."/>
            <person name="Bancroft I."/>
            <person name="Baten A."/>
            <person name="Bloomfield J."/>
            <person name="Borpatragohain P."/>
            <person name="He Z."/>
            <person name="Irish N."/>
            <person name="Irwin J."/>
            <person name="Liu K."/>
            <person name="Mauleon R.P."/>
            <person name="Moore J."/>
            <person name="Morris R."/>
            <person name="Ostergaard L."/>
            <person name="Wang B."/>
            <person name="Wells R."/>
        </authorList>
    </citation>
    <scope>NUCLEOTIDE SEQUENCE [LARGE SCALE GENOMIC DNA]</scope>
    <source>
        <strain evidence="10">R-o-18</strain>
        <tissue evidence="10">Leaf</tissue>
    </source>
</reference>
<keyword evidence="6 8" id="KW-1133">Transmembrane helix</keyword>
<dbReference type="PANTHER" id="PTHR32021">
    <property type="entry name" value="CASP-LIKE PROTEIN 5B3"/>
    <property type="match status" value="1"/>
</dbReference>
<evidence type="ECO:0000256" key="6">
    <source>
        <dbReference type="ARBA" id="ARBA00022989"/>
    </source>
</evidence>
<comment type="caution">
    <text evidence="10">The sequence shown here is derived from an EMBL/GenBank/DDBJ whole genome shotgun (WGS) entry which is preliminary data.</text>
</comment>
<evidence type="ECO:0000256" key="1">
    <source>
        <dbReference type="ARBA" id="ARBA00004651"/>
    </source>
</evidence>
<name>A0ABQ7NP18_BRACM</name>
<evidence type="ECO:0000256" key="7">
    <source>
        <dbReference type="ARBA" id="ARBA00023136"/>
    </source>
</evidence>
<keyword evidence="5 8" id="KW-0812">Transmembrane</keyword>
<accession>A0ABQ7NP18</accession>
<dbReference type="InterPro" id="IPR045009">
    <property type="entry name" value="CASPL-5"/>
</dbReference>
<dbReference type="InterPro" id="IPR006702">
    <property type="entry name" value="CASP_dom"/>
</dbReference>
<evidence type="ECO:0000256" key="5">
    <source>
        <dbReference type="ARBA" id="ARBA00022692"/>
    </source>
</evidence>
<comment type="subunit">
    <text evidence="3 8">Homodimer and heterodimers.</text>
</comment>
<evidence type="ECO:0000313" key="10">
    <source>
        <dbReference type="EMBL" id="KAG5412617.1"/>
    </source>
</evidence>
<feature type="transmembrane region" description="Helical" evidence="8">
    <location>
        <begin position="40"/>
        <end position="66"/>
    </location>
</feature>
<comment type="similarity">
    <text evidence="2 8">Belongs to the Casparian strip membrane proteins (CASP) family.</text>
</comment>
<comment type="subcellular location">
    <subcellularLocation>
        <location evidence="1 8">Cell membrane</location>
        <topology evidence="1 8">Multi-pass membrane protein</topology>
    </subcellularLocation>
</comment>
<dbReference type="Pfam" id="PF04535">
    <property type="entry name" value="CASP_dom"/>
    <property type="match status" value="1"/>
</dbReference>
<evidence type="ECO:0000256" key="4">
    <source>
        <dbReference type="ARBA" id="ARBA00022475"/>
    </source>
</evidence>
<evidence type="ECO:0000256" key="2">
    <source>
        <dbReference type="ARBA" id="ARBA00007651"/>
    </source>
</evidence>
<keyword evidence="4 8" id="KW-1003">Cell membrane</keyword>
<evidence type="ECO:0000256" key="8">
    <source>
        <dbReference type="RuleBase" id="RU361233"/>
    </source>
</evidence>
<proteinExistence type="inferred from homology"/>
<gene>
    <name evidence="10" type="primary">A01p002150.1_BraROA</name>
    <name evidence="10" type="ORF">IGI04_000184</name>
</gene>
<protein>
    <recommendedName>
        <fullName evidence="8">CASP-like protein</fullName>
    </recommendedName>
</protein>
<feature type="transmembrane region" description="Helical" evidence="8">
    <location>
        <begin position="78"/>
        <end position="99"/>
    </location>
</feature>
<sequence length="163" mass="17761">MEVVRTASVGTIPSIGLRLGQVLFSSASLLFMCFNDDDDFYAYTAFCYLVTVMGLVTPWSVTLALLEAYSIIVQKLPLQATVLSVIVSGDLVSSLYFPMCRFCRFLSLGGACSTASVTVILIGAGEKHCDRYKLSATMAFLSSFLSFASTFFNFRLLPSLFSS</sequence>
<feature type="transmembrane region" description="Helical" evidence="8">
    <location>
        <begin position="136"/>
        <end position="157"/>
    </location>
</feature>
<evidence type="ECO:0000313" key="11">
    <source>
        <dbReference type="Proteomes" id="UP000823674"/>
    </source>
</evidence>
<organism evidence="10 11">
    <name type="scientific">Brassica rapa subsp. trilocularis</name>
    <dbReference type="NCBI Taxonomy" id="1813537"/>
    <lineage>
        <taxon>Eukaryota</taxon>
        <taxon>Viridiplantae</taxon>
        <taxon>Streptophyta</taxon>
        <taxon>Embryophyta</taxon>
        <taxon>Tracheophyta</taxon>
        <taxon>Spermatophyta</taxon>
        <taxon>Magnoliopsida</taxon>
        <taxon>eudicotyledons</taxon>
        <taxon>Gunneridae</taxon>
        <taxon>Pentapetalae</taxon>
        <taxon>rosids</taxon>
        <taxon>malvids</taxon>
        <taxon>Brassicales</taxon>
        <taxon>Brassicaceae</taxon>
        <taxon>Brassiceae</taxon>
        <taxon>Brassica</taxon>
    </lineage>
</organism>
<feature type="domain" description="Casparian strip membrane protein" evidence="9">
    <location>
        <begin position="10"/>
        <end position="145"/>
    </location>
</feature>
<dbReference type="PANTHER" id="PTHR32021:SF30">
    <property type="entry name" value="CASP-LIKE PROTEIN 5C1"/>
    <property type="match status" value="1"/>
</dbReference>
<dbReference type="EMBL" id="JADBGQ010000001">
    <property type="protein sequence ID" value="KAG5412617.1"/>
    <property type="molecule type" value="Genomic_DNA"/>
</dbReference>